<accession>A0A0M3I302</accession>
<name>A0A0M3I302_ASCLU</name>
<protein>
    <submittedName>
        <fullName evidence="2">Target of rapamycin (TOR) kinase 1</fullName>
    </submittedName>
</protein>
<dbReference type="AlphaFoldDB" id="A0A0M3I302"/>
<proteinExistence type="predicted"/>
<dbReference type="Proteomes" id="UP000036681">
    <property type="component" value="Unplaced"/>
</dbReference>
<keyword evidence="1" id="KW-1185">Reference proteome</keyword>
<evidence type="ECO:0000313" key="2">
    <source>
        <dbReference type="WBParaSite" id="ALUE_0001095201-mRNA-1"/>
    </source>
</evidence>
<dbReference type="WBParaSite" id="ALUE_0001095201-mRNA-1">
    <property type="protein sequence ID" value="ALUE_0001095201-mRNA-1"/>
    <property type="gene ID" value="ALUE_0001095201"/>
</dbReference>
<evidence type="ECO:0000313" key="1">
    <source>
        <dbReference type="Proteomes" id="UP000036681"/>
    </source>
</evidence>
<organism evidence="1 2">
    <name type="scientific">Ascaris lumbricoides</name>
    <name type="common">Giant roundworm</name>
    <dbReference type="NCBI Taxonomy" id="6252"/>
    <lineage>
        <taxon>Eukaryota</taxon>
        <taxon>Metazoa</taxon>
        <taxon>Ecdysozoa</taxon>
        <taxon>Nematoda</taxon>
        <taxon>Chromadorea</taxon>
        <taxon>Rhabditida</taxon>
        <taxon>Spirurina</taxon>
        <taxon>Ascaridomorpha</taxon>
        <taxon>Ascaridoidea</taxon>
        <taxon>Ascarididae</taxon>
        <taxon>Ascaris</taxon>
    </lineage>
</organism>
<sequence length="145" mass="15819">MWKVVLSPLGASRMQRRNIRENFDELLGSAVGRVIHLWKAEASLEQCQITSEGVENQICNAIAEYGNGAQDSHMQPVSREVEVSAEGCGATAGEFQKRTVSRAFPTAAEFYFVFTGISGKESVRVFAAAASYDRVKALKSKNPSS</sequence>
<reference evidence="2" key="1">
    <citation type="submission" date="2017-02" db="UniProtKB">
        <authorList>
            <consortium name="WormBaseParasite"/>
        </authorList>
    </citation>
    <scope>IDENTIFICATION</scope>
</reference>